<dbReference type="SMART" id="SM00898">
    <property type="entry name" value="Fapy_DNA_glyco"/>
    <property type="match status" value="1"/>
</dbReference>
<dbReference type="GO" id="GO:0003684">
    <property type="term" value="F:damaged DNA binding"/>
    <property type="evidence" value="ECO:0007669"/>
    <property type="project" value="InterPro"/>
</dbReference>
<keyword evidence="5" id="KW-0479">Metal-binding</keyword>
<dbReference type="FunFam" id="1.10.8.50:FF:000003">
    <property type="entry name" value="Formamidopyrimidine-DNA glycosylase"/>
    <property type="match status" value="1"/>
</dbReference>
<evidence type="ECO:0000256" key="5">
    <source>
        <dbReference type="ARBA" id="ARBA00022723"/>
    </source>
</evidence>
<evidence type="ECO:0000256" key="15">
    <source>
        <dbReference type="ARBA" id="ARBA00044632"/>
    </source>
</evidence>
<dbReference type="InterPro" id="IPR020629">
    <property type="entry name" value="FPG_Glyclase"/>
</dbReference>
<comment type="similarity">
    <text evidence="3">Belongs to the FPG family.</text>
</comment>
<keyword evidence="20" id="KW-1185">Reference proteome</keyword>
<feature type="domain" description="Formamidopyrimidine-DNA glycosylase catalytic" evidence="18">
    <location>
        <begin position="2"/>
        <end position="117"/>
    </location>
</feature>
<dbReference type="InterPro" id="IPR000214">
    <property type="entry name" value="Znf_DNA_glyclase/AP_lyase"/>
</dbReference>
<dbReference type="PANTHER" id="PTHR22993">
    <property type="entry name" value="FORMAMIDOPYRIMIDINE-DNA GLYCOSYLASE"/>
    <property type="match status" value="1"/>
</dbReference>
<keyword evidence="13" id="KW-0511">Multifunctional enzyme</keyword>
<dbReference type="CDD" id="cd08966">
    <property type="entry name" value="EcFpg-like_N"/>
    <property type="match status" value="1"/>
</dbReference>
<dbReference type="PROSITE" id="PS51068">
    <property type="entry name" value="FPG_CAT"/>
    <property type="match status" value="1"/>
</dbReference>
<gene>
    <name evidence="19" type="primary">mutM</name>
    <name evidence="19" type="ORF">JPM2_5920</name>
</gene>
<dbReference type="SMART" id="SM01232">
    <property type="entry name" value="H2TH"/>
    <property type="match status" value="1"/>
</dbReference>
<keyword evidence="9" id="KW-0862">Zinc</keyword>
<dbReference type="PANTHER" id="PTHR22993:SF9">
    <property type="entry name" value="FORMAMIDOPYRIMIDINE-DNA GLYCOSYLASE"/>
    <property type="match status" value="1"/>
</dbReference>
<evidence type="ECO:0000313" key="20">
    <source>
        <dbReference type="Proteomes" id="UP000464317"/>
    </source>
</evidence>
<dbReference type="InterPro" id="IPR010979">
    <property type="entry name" value="Ribosomal_uS13-like_H2TH"/>
</dbReference>
<dbReference type="InterPro" id="IPR035937">
    <property type="entry name" value="FPG_N"/>
</dbReference>
<dbReference type="NCBIfam" id="NF002211">
    <property type="entry name" value="PRK01103.1"/>
    <property type="match status" value="1"/>
</dbReference>
<evidence type="ECO:0000256" key="13">
    <source>
        <dbReference type="ARBA" id="ARBA00023268"/>
    </source>
</evidence>
<protein>
    <submittedName>
        <fullName evidence="19">Formamidopyrimidine-DNA glycosylase</fullName>
    </submittedName>
</protein>
<evidence type="ECO:0000259" key="17">
    <source>
        <dbReference type="PROSITE" id="PS51066"/>
    </source>
</evidence>
<dbReference type="AlphaFoldDB" id="A0A809SEH5"/>
<dbReference type="InterPro" id="IPR015886">
    <property type="entry name" value="H2TH_FPG"/>
</dbReference>
<evidence type="ECO:0000256" key="3">
    <source>
        <dbReference type="ARBA" id="ARBA00009409"/>
    </source>
</evidence>
<reference evidence="19 20" key="1">
    <citation type="submission" date="2020-01" db="EMBL/GenBank/DDBJ databases">
        <title>Complete genome sequence of Mycoplasma felis strain Myco-2.</title>
        <authorList>
            <person name="Kinoshita Y."/>
            <person name="Niwa H."/>
            <person name="Uchida-Fujii E."/>
            <person name="Nukada T."/>
        </authorList>
    </citation>
    <scope>NUCLEOTIDE SEQUENCE [LARGE SCALE GENOMIC DNA]</scope>
    <source>
        <strain evidence="19 20">Myco-2</strain>
    </source>
</reference>
<evidence type="ECO:0000256" key="12">
    <source>
        <dbReference type="ARBA" id="ARBA00023239"/>
    </source>
</evidence>
<organism evidence="19 20">
    <name type="scientific">Mycoplasmopsis felis</name>
    <dbReference type="NCBI Taxonomy" id="33923"/>
    <lineage>
        <taxon>Bacteria</taxon>
        <taxon>Bacillati</taxon>
        <taxon>Mycoplasmatota</taxon>
        <taxon>Mycoplasmoidales</taxon>
        <taxon>Metamycoplasmataceae</taxon>
        <taxon>Mycoplasmopsis</taxon>
    </lineage>
</organism>
<evidence type="ECO:0000256" key="14">
    <source>
        <dbReference type="ARBA" id="ARBA00023295"/>
    </source>
</evidence>
<accession>A0A809SEH5</accession>
<evidence type="ECO:0000256" key="7">
    <source>
        <dbReference type="ARBA" id="ARBA00022771"/>
    </source>
</evidence>
<name>A0A809SEH5_9BACT</name>
<comment type="subunit">
    <text evidence="4">Monomer.</text>
</comment>
<evidence type="ECO:0000256" key="16">
    <source>
        <dbReference type="PROSITE-ProRule" id="PRU00391"/>
    </source>
</evidence>
<dbReference type="Pfam" id="PF06831">
    <property type="entry name" value="H2TH"/>
    <property type="match status" value="1"/>
</dbReference>
<dbReference type="GO" id="GO:0008270">
    <property type="term" value="F:zinc ion binding"/>
    <property type="evidence" value="ECO:0007669"/>
    <property type="project" value="UniProtKB-KW"/>
</dbReference>
<keyword evidence="8" id="KW-0378">Hydrolase</keyword>
<evidence type="ECO:0000313" key="19">
    <source>
        <dbReference type="EMBL" id="BBU47899.1"/>
    </source>
</evidence>
<dbReference type="Gene3D" id="3.20.190.10">
    <property type="entry name" value="MutM-like, N-terminal"/>
    <property type="match status" value="1"/>
</dbReference>
<dbReference type="InterPro" id="IPR012319">
    <property type="entry name" value="FPG_cat"/>
</dbReference>
<evidence type="ECO:0000256" key="6">
    <source>
        <dbReference type="ARBA" id="ARBA00022763"/>
    </source>
</evidence>
<evidence type="ECO:0000256" key="9">
    <source>
        <dbReference type="ARBA" id="ARBA00022833"/>
    </source>
</evidence>
<dbReference type="EMBL" id="AP022325">
    <property type="protein sequence ID" value="BBU47899.1"/>
    <property type="molecule type" value="Genomic_DNA"/>
</dbReference>
<dbReference type="Proteomes" id="UP000464317">
    <property type="component" value="Chromosome"/>
</dbReference>
<comment type="cofactor">
    <cofactor evidence="2">
        <name>Zn(2+)</name>
        <dbReference type="ChEBI" id="CHEBI:29105"/>
    </cofactor>
</comment>
<evidence type="ECO:0000256" key="10">
    <source>
        <dbReference type="ARBA" id="ARBA00023125"/>
    </source>
</evidence>
<keyword evidence="14" id="KW-0326">Glycosidase</keyword>
<keyword evidence="6" id="KW-0227">DNA damage</keyword>
<dbReference type="Gene3D" id="1.10.8.50">
    <property type="match status" value="1"/>
</dbReference>
<dbReference type="Pfam" id="PF01149">
    <property type="entry name" value="Fapy_DNA_glyco"/>
    <property type="match status" value="1"/>
</dbReference>
<evidence type="ECO:0000256" key="2">
    <source>
        <dbReference type="ARBA" id="ARBA00001947"/>
    </source>
</evidence>
<dbReference type="SUPFAM" id="SSF46946">
    <property type="entry name" value="S13-like H2TH domain"/>
    <property type="match status" value="1"/>
</dbReference>
<dbReference type="GO" id="GO:0003690">
    <property type="term" value="F:double-stranded DNA binding"/>
    <property type="evidence" value="ECO:0007669"/>
    <property type="project" value="UniProtKB-ARBA"/>
</dbReference>
<evidence type="ECO:0000256" key="4">
    <source>
        <dbReference type="ARBA" id="ARBA00011245"/>
    </source>
</evidence>
<sequence>MPEYPEVTVVQKSLNKYIQNQKIQKVEIKISKLIKNIEQYDFIKYLENKIILNVENFGKFLVFNLDDGTRLISHLRMSGKYFIREMNDPNLHSYKHDCIYFWLNSCVLVYNDSRMFGSFEIVNNYDKRTMYEIKNLAQLPDKVDPIELYKKLKSRNISIKKILLDQSLILGVGNIYADETLHKTGIYPMTPANQISLEELTNILKNASEIMEKSILRGGSSVHSYSSVNGISGKFQNDLLVYSRDKKECKTCLKDKIVKVKLDFKENGRGTSYCPTCQPRKEYNV</sequence>
<comment type="catalytic activity">
    <reaction evidence="15">
        <text>2'-deoxyribonucleotide-(2'-deoxyribose 5'-phosphate)-2'-deoxyribonucleotide-DNA = a 3'-end 2'-deoxyribonucleotide-(2,3-dehydro-2,3-deoxyribose 5'-phosphate)-DNA + a 5'-end 5'-phospho-2'-deoxyribonucleoside-DNA + H(+)</text>
        <dbReference type="Rhea" id="RHEA:66592"/>
        <dbReference type="Rhea" id="RHEA-COMP:13180"/>
        <dbReference type="Rhea" id="RHEA-COMP:16897"/>
        <dbReference type="Rhea" id="RHEA-COMP:17067"/>
        <dbReference type="ChEBI" id="CHEBI:15378"/>
        <dbReference type="ChEBI" id="CHEBI:136412"/>
        <dbReference type="ChEBI" id="CHEBI:157695"/>
        <dbReference type="ChEBI" id="CHEBI:167181"/>
        <dbReference type="EC" id="4.2.99.18"/>
    </reaction>
</comment>
<keyword evidence="12" id="KW-0456">Lyase</keyword>
<keyword evidence="11" id="KW-0234">DNA repair</keyword>
<evidence type="ECO:0000256" key="11">
    <source>
        <dbReference type="ARBA" id="ARBA00023204"/>
    </source>
</evidence>
<dbReference type="GO" id="GO:0034039">
    <property type="term" value="F:8-oxo-7,8-dihydroguanine DNA N-glycosylase activity"/>
    <property type="evidence" value="ECO:0007669"/>
    <property type="project" value="TreeGrafter"/>
</dbReference>
<dbReference type="PROSITE" id="PS51066">
    <property type="entry name" value="ZF_FPG_2"/>
    <property type="match status" value="1"/>
</dbReference>
<evidence type="ECO:0000259" key="18">
    <source>
        <dbReference type="PROSITE" id="PS51068"/>
    </source>
</evidence>
<feature type="domain" description="FPG-type" evidence="17">
    <location>
        <begin position="240"/>
        <end position="279"/>
    </location>
</feature>
<dbReference type="KEGG" id="mfel:JPM2_5920"/>
<evidence type="ECO:0000256" key="1">
    <source>
        <dbReference type="ARBA" id="ARBA00001668"/>
    </source>
</evidence>
<dbReference type="GO" id="GO:0140078">
    <property type="term" value="F:class I DNA-(apurinic or apyrimidinic site) endonuclease activity"/>
    <property type="evidence" value="ECO:0007669"/>
    <property type="project" value="UniProtKB-EC"/>
</dbReference>
<dbReference type="SUPFAM" id="SSF57716">
    <property type="entry name" value="Glucocorticoid receptor-like (DNA-binding domain)"/>
    <property type="match status" value="1"/>
</dbReference>
<dbReference type="GO" id="GO:0006284">
    <property type="term" value="P:base-excision repair"/>
    <property type="evidence" value="ECO:0007669"/>
    <property type="project" value="InterPro"/>
</dbReference>
<dbReference type="RefSeq" id="WP_161553307.1">
    <property type="nucleotide sequence ID" value="NZ_AP022325.1"/>
</dbReference>
<evidence type="ECO:0000256" key="8">
    <source>
        <dbReference type="ARBA" id="ARBA00022801"/>
    </source>
</evidence>
<keyword evidence="7 16" id="KW-0863">Zinc-finger</keyword>
<dbReference type="SUPFAM" id="SSF81624">
    <property type="entry name" value="N-terminal domain of MutM-like DNA repair proteins"/>
    <property type="match status" value="1"/>
</dbReference>
<keyword evidence="10" id="KW-0238">DNA-binding</keyword>
<comment type="catalytic activity">
    <reaction evidence="1">
        <text>Hydrolysis of DNA containing ring-opened 7-methylguanine residues, releasing 2,6-diamino-4-hydroxy-5-(N-methyl)formamidopyrimidine.</text>
        <dbReference type="EC" id="3.2.2.23"/>
    </reaction>
</comment>
<proteinExistence type="inferred from homology"/>
<dbReference type="NCBIfam" id="TIGR00577">
    <property type="entry name" value="fpg"/>
    <property type="match status" value="1"/>
</dbReference>